<dbReference type="AlphaFoldDB" id="A0AAF0UMD0"/>
<dbReference type="Proteomes" id="UP001234989">
    <property type="component" value="Chromosome 9"/>
</dbReference>
<evidence type="ECO:0000313" key="4">
    <source>
        <dbReference type="EMBL" id="WMV47849.1"/>
    </source>
</evidence>
<dbReference type="PANTHER" id="PTHR47293">
    <property type="entry name" value="JACALIN-RELATED LECTIN 3"/>
    <property type="match status" value="1"/>
</dbReference>
<proteinExistence type="inferred from homology"/>
<dbReference type="SUPFAM" id="SSF51101">
    <property type="entry name" value="Mannose-binding lectins"/>
    <property type="match status" value="2"/>
</dbReference>
<dbReference type="PROSITE" id="PS51752">
    <property type="entry name" value="JACALIN_LECTIN"/>
    <property type="match status" value="2"/>
</dbReference>
<dbReference type="Pfam" id="PF01419">
    <property type="entry name" value="Jacalin"/>
    <property type="match status" value="2"/>
</dbReference>
<name>A0AAF0UMD0_SOLVR</name>
<dbReference type="EMBL" id="CP133620">
    <property type="protein sequence ID" value="WMV47849.1"/>
    <property type="molecule type" value="Genomic_DNA"/>
</dbReference>
<dbReference type="PANTHER" id="PTHR47293:SF70">
    <property type="entry name" value="JACALIN-RELATED LECTIN 24-RELATED"/>
    <property type="match status" value="1"/>
</dbReference>
<feature type="domain" description="Jacalin-type lectin" evidence="3">
    <location>
        <begin position="84"/>
        <end position="229"/>
    </location>
</feature>
<dbReference type="InterPro" id="IPR001229">
    <property type="entry name" value="Jacalin-like_lectin_dom"/>
</dbReference>
<organism evidence="4 5">
    <name type="scientific">Solanum verrucosum</name>
    <dbReference type="NCBI Taxonomy" id="315347"/>
    <lineage>
        <taxon>Eukaryota</taxon>
        <taxon>Viridiplantae</taxon>
        <taxon>Streptophyta</taxon>
        <taxon>Embryophyta</taxon>
        <taxon>Tracheophyta</taxon>
        <taxon>Spermatophyta</taxon>
        <taxon>Magnoliopsida</taxon>
        <taxon>eudicotyledons</taxon>
        <taxon>Gunneridae</taxon>
        <taxon>Pentapetalae</taxon>
        <taxon>asterids</taxon>
        <taxon>lamiids</taxon>
        <taxon>Solanales</taxon>
        <taxon>Solanaceae</taxon>
        <taxon>Solanoideae</taxon>
        <taxon>Solaneae</taxon>
        <taxon>Solanum</taxon>
    </lineage>
</organism>
<evidence type="ECO:0000256" key="1">
    <source>
        <dbReference type="ARBA" id="ARBA00006568"/>
    </source>
</evidence>
<keyword evidence="2" id="KW-0430">Lectin</keyword>
<accession>A0AAF0UMD0</accession>
<reference evidence="4" key="1">
    <citation type="submission" date="2023-08" db="EMBL/GenBank/DDBJ databases">
        <title>A de novo genome assembly of Solanum verrucosum Schlechtendal, a Mexican diploid species geographically isolated from the other diploid A-genome species in potato relatives.</title>
        <authorList>
            <person name="Hosaka K."/>
        </authorList>
    </citation>
    <scope>NUCLEOTIDE SEQUENCE</scope>
    <source>
        <tissue evidence="4">Young leaves</tissue>
    </source>
</reference>
<evidence type="ECO:0000259" key="3">
    <source>
        <dbReference type="PROSITE" id="PS51752"/>
    </source>
</evidence>
<protein>
    <recommendedName>
        <fullName evidence="3">Jacalin-type lectin domain-containing protein</fullName>
    </recommendedName>
</protein>
<keyword evidence="5" id="KW-1185">Reference proteome</keyword>
<feature type="domain" description="Jacalin-type lectin" evidence="3">
    <location>
        <begin position="1"/>
        <end position="62"/>
    </location>
</feature>
<evidence type="ECO:0000313" key="5">
    <source>
        <dbReference type="Proteomes" id="UP001234989"/>
    </source>
</evidence>
<comment type="similarity">
    <text evidence="1">Belongs to the jacalin lectin family.</text>
</comment>
<evidence type="ECO:0000256" key="2">
    <source>
        <dbReference type="ARBA" id="ARBA00022734"/>
    </source>
</evidence>
<dbReference type="GO" id="GO:0030246">
    <property type="term" value="F:carbohydrate binding"/>
    <property type="evidence" value="ECO:0007669"/>
    <property type="project" value="UniProtKB-KW"/>
</dbReference>
<dbReference type="SMART" id="SM00915">
    <property type="entry name" value="Jacalin"/>
    <property type="match status" value="1"/>
</dbReference>
<dbReference type="Gene3D" id="2.100.10.30">
    <property type="entry name" value="Jacalin-like lectin domain"/>
    <property type="match status" value="2"/>
</dbReference>
<sequence length="254" mass="28078">MDGNSTILSFGTNKGSYGPFGNPSSTNVKHFNFQIGNQFTFGGFYGSTSGGYIDSMGIYMKIHCKEEEDEFAIYSTYQKRNMDMITVGPAGVQVGTLWDETGRTEAAQIFVSYNHDTVFSLQFLFYENGKFVMSNKHGTNECESFCAVTFDYPTEFLTSISGSFRKAYGYSILSSISFGTNMGSYGPFGAPKADPNKFTFKMGNYPSLGGFHGSKHHLGVESFGVYMKPITTSMIHFKDPPVKVKKEGGQEKKV</sequence>
<dbReference type="InterPro" id="IPR036404">
    <property type="entry name" value="Jacalin-like_lectin_dom_sf"/>
</dbReference>
<gene>
    <name evidence="4" type="ORF">MTR67_041234</name>
</gene>